<keyword evidence="4" id="KW-0238">DNA-binding</keyword>
<dbReference type="SUPFAM" id="SSF57959">
    <property type="entry name" value="Leucine zipper domain"/>
    <property type="match status" value="1"/>
</dbReference>
<proteinExistence type="predicted"/>
<evidence type="ECO:0000256" key="3">
    <source>
        <dbReference type="ARBA" id="ARBA00023015"/>
    </source>
</evidence>
<dbReference type="PROSITE" id="PS50217">
    <property type="entry name" value="BZIP"/>
    <property type="match status" value="1"/>
</dbReference>
<evidence type="ECO:0000256" key="4">
    <source>
        <dbReference type="ARBA" id="ARBA00023125"/>
    </source>
</evidence>
<evidence type="ECO:0000313" key="11">
    <source>
        <dbReference type="Proteomes" id="UP000479710"/>
    </source>
</evidence>
<dbReference type="EMBL" id="SPHZ02000003">
    <property type="protein sequence ID" value="KAF0925562.1"/>
    <property type="molecule type" value="Genomic_DNA"/>
</dbReference>
<dbReference type="GO" id="GO:0045893">
    <property type="term" value="P:positive regulation of DNA-templated transcription"/>
    <property type="evidence" value="ECO:0007669"/>
    <property type="project" value="InterPro"/>
</dbReference>
<dbReference type="AlphaFoldDB" id="A0A6G1ELY1"/>
<evidence type="ECO:0000256" key="2">
    <source>
        <dbReference type="ARBA" id="ARBA00022682"/>
    </source>
</evidence>
<keyword evidence="2" id="KW-0938">Abscisic acid signaling pathway</keyword>
<feature type="coiled-coil region" evidence="7">
    <location>
        <begin position="195"/>
        <end position="237"/>
    </location>
</feature>
<dbReference type="Gene3D" id="1.20.5.170">
    <property type="match status" value="1"/>
</dbReference>
<keyword evidence="5" id="KW-0804">Transcription</keyword>
<feature type="region of interest" description="Disordered" evidence="8">
    <location>
        <begin position="52"/>
        <end position="118"/>
    </location>
</feature>
<dbReference type="PANTHER" id="PTHR22952">
    <property type="entry name" value="CAMP-RESPONSE ELEMENT BINDING PROTEIN-RELATED"/>
    <property type="match status" value="1"/>
</dbReference>
<dbReference type="PANTHER" id="PTHR22952:SF453">
    <property type="entry name" value="OS05G0437700 PROTEIN"/>
    <property type="match status" value="1"/>
</dbReference>
<dbReference type="FunFam" id="1.20.5.170:FF:000020">
    <property type="entry name" value="BZIP transcription factor"/>
    <property type="match status" value="1"/>
</dbReference>
<dbReference type="GO" id="GO:0003700">
    <property type="term" value="F:DNA-binding transcription factor activity"/>
    <property type="evidence" value="ECO:0007669"/>
    <property type="project" value="InterPro"/>
</dbReference>
<feature type="compositionally biased region" description="Gly residues" evidence="8">
    <location>
        <begin position="147"/>
        <end position="162"/>
    </location>
</feature>
<evidence type="ECO:0000256" key="6">
    <source>
        <dbReference type="ARBA" id="ARBA00023242"/>
    </source>
</evidence>
<dbReference type="GO" id="GO:0005634">
    <property type="term" value="C:nucleus"/>
    <property type="evidence" value="ECO:0007669"/>
    <property type="project" value="UniProtKB-SubCell"/>
</dbReference>
<sequence length="259" mass="27195">MASSRVMAAAASSSSPPPPPAAAAAAGGTDLARFRSSSGIGSMNMDDILRNIYGEAMPPPGSGGEVPAAAPVTTEVAARRTAEEVWKEISSSGGLSAPAPAPAPPAGAAGRGGGPEMTLEDFLAREDDPRVKAVEGNMVVGFPNGAEGVGTAGGGRGGSGGGRGRKRALMDPADRAAMQRQKRMIKNRESAARSRERKQAYIAELEAQVTELEEEHAQLLREQEEKNQKRLKEIKEQAVAVVIRKKTPKDLRRTNSMEW</sequence>
<evidence type="ECO:0000256" key="8">
    <source>
        <dbReference type="SAM" id="MobiDB-lite"/>
    </source>
</evidence>
<feature type="domain" description="BZIP" evidence="9">
    <location>
        <begin position="177"/>
        <end position="225"/>
    </location>
</feature>
<keyword evidence="11" id="KW-1185">Reference proteome</keyword>
<protein>
    <recommendedName>
        <fullName evidence="9">BZIP domain-containing protein</fullName>
    </recommendedName>
</protein>
<feature type="compositionally biased region" description="Basic and acidic residues" evidence="8">
    <location>
        <begin position="77"/>
        <end position="87"/>
    </location>
</feature>
<dbReference type="PROSITE" id="PS00036">
    <property type="entry name" value="BZIP_BASIC"/>
    <property type="match status" value="1"/>
</dbReference>
<feature type="region of interest" description="Disordered" evidence="8">
    <location>
        <begin position="140"/>
        <end position="180"/>
    </location>
</feature>
<dbReference type="CDD" id="cd14707">
    <property type="entry name" value="bZIP_plant_BZIP46"/>
    <property type="match status" value="1"/>
</dbReference>
<feature type="region of interest" description="Disordered" evidence="8">
    <location>
        <begin position="1"/>
        <end position="28"/>
    </location>
</feature>
<keyword evidence="3" id="KW-0805">Transcription regulation</keyword>
<comment type="caution">
    <text evidence="10">The sequence shown here is derived from an EMBL/GenBank/DDBJ whole genome shotgun (WGS) entry which is preliminary data.</text>
</comment>
<dbReference type="Proteomes" id="UP000479710">
    <property type="component" value="Unassembled WGS sequence"/>
</dbReference>
<evidence type="ECO:0000256" key="7">
    <source>
        <dbReference type="SAM" id="Coils"/>
    </source>
</evidence>
<evidence type="ECO:0000256" key="1">
    <source>
        <dbReference type="ARBA" id="ARBA00004123"/>
    </source>
</evidence>
<accession>A0A6G1ELY1</accession>
<dbReference type="InterPro" id="IPR004827">
    <property type="entry name" value="bZIP"/>
</dbReference>
<evidence type="ECO:0000313" key="10">
    <source>
        <dbReference type="EMBL" id="KAF0925562.1"/>
    </source>
</evidence>
<evidence type="ECO:0000259" key="9">
    <source>
        <dbReference type="PROSITE" id="PS50217"/>
    </source>
</evidence>
<dbReference type="Pfam" id="PF00170">
    <property type="entry name" value="bZIP_1"/>
    <property type="match status" value="1"/>
</dbReference>
<gene>
    <name evidence="10" type="ORF">E2562_017173</name>
</gene>
<feature type="compositionally biased region" description="Low complexity" evidence="8">
    <location>
        <begin position="65"/>
        <end position="76"/>
    </location>
</feature>
<keyword evidence="7" id="KW-0175">Coiled coil</keyword>
<reference evidence="10 11" key="1">
    <citation type="submission" date="2019-11" db="EMBL/GenBank/DDBJ databases">
        <title>Whole genome sequence of Oryza granulata.</title>
        <authorList>
            <person name="Li W."/>
        </authorList>
    </citation>
    <scope>NUCLEOTIDE SEQUENCE [LARGE SCALE GENOMIC DNA]</scope>
    <source>
        <strain evidence="11">cv. Menghai</strain>
        <tissue evidence="10">Leaf</tissue>
    </source>
</reference>
<keyword evidence="6" id="KW-0539">Nucleus</keyword>
<dbReference type="InterPro" id="IPR043452">
    <property type="entry name" value="BZIP46-like"/>
</dbReference>
<dbReference type="GO" id="GO:0009738">
    <property type="term" value="P:abscisic acid-activated signaling pathway"/>
    <property type="evidence" value="ECO:0007669"/>
    <property type="project" value="UniProtKB-KW"/>
</dbReference>
<dbReference type="InterPro" id="IPR046347">
    <property type="entry name" value="bZIP_sf"/>
</dbReference>
<evidence type="ECO:0000256" key="5">
    <source>
        <dbReference type="ARBA" id="ARBA00023163"/>
    </source>
</evidence>
<name>A0A6G1ELY1_9ORYZ</name>
<dbReference type="SMART" id="SM00338">
    <property type="entry name" value="BRLZ"/>
    <property type="match status" value="1"/>
</dbReference>
<comment type="subcellular location">
    <subcellularLocation>
        <location evidence="1">Nucleus</location>
    </subcellularLocation>
</comment>
<dbReference type="GO" id="GO:0003677">
    <property type="term" value="F:DNA binding"/>
    <property type="evidence" value="ECO:0007669"/>
    <property type="project" value="UniProtKB-KW"/>
</dbReference>
<organism evidence="10 11">
    <name type="scientific">Oryza meyeriana var. granulata</name>
    <dbReference type="NCBI Taxonomy" id="110450"/>
    <lineage>
        <taxon>Eukaryota</taxon>
        <taxon>Viridiplantae</taxon>
        <taxon>Streptophyta</taxon>
        <taxon>Embryophyta</taxon>
        <taxon>Tracheophyta</taxon>
        <taxon>Spermatophyta</taxon>
        <taxon>Magnoliopsida</taxon>
        <taxon>Liliopsida</taxon>
        <taxon>Poales</taxon>
        <taxon>Poaceae</taxon>
        <taxon>BOP clade</taxon>
        <taxon>Oryzoideae</taxon>
        <taxon>Oryzeae</taxon>
        <taxon>Oryzinae</taxon>
        <taxon>Oryza</taxon>
        <taxon>Oryza meyeriana</taxon>
    </lineage>
</organism>
<dbReference type="OrthoDB" id="644067at2759"/>